<reference evidence="1" key="2">
    <citation type="journal article" date="2015" name="Data Brief">
        <title>Shoot transcriptome of the giant reed, Arundo donax.</title>
        <authorList>
            <person name="Barrero R.A."/>
            <person name="Guerrero F.D."/>
            <person name="Moolhuijzen P."/>
            <person name="Goolsby J.A."/>
            <person name="Tidwell J."/>
            <person name="Bellgard S.E."/>
            <person name="Bellgard M.I."/>
        </authorList>
    </citation>
    <scope>NUCLEOTIDE SEQUENCE</scope>
    <source>
        <tissue evidence="1">Shoot tissue taken approximately 20 cm above the soil surface</tissue>
    </source>
</reference>
<reference evidence="1" key="1">
    <citation type="submission" date="2014-09" db="EMBL/GenBank/DDBJ databases">
        <authorList>
            <person name="Magalhaes I.L.F."/>
            <person name="Oliveira U."/>
            <person name="Santos F.R."/>
            <person name="Vidigal T.H.D.A."/>
            <person name="Brescovit A.D."/>
            <person name="Santos A.J."/>
        </authorList>
    </citation>
    <scope>NUCLEOTIDE SEQUENCE</scope>
    <source>
        <tissue evidence="1">Shoot tissue taken approximately 20 cm above the soil surface</tissue>
    </source>
</reference>
<organism evidence="1">
    <name type="scientific">Arundo donax</name>
    <name type="common">Giant reed</name>
    <name type="synonym">Donax arundinaceus</name>
    <dbReference type="NCBI Taxonomy" id="35708"/>
    <lineage>
        <taxon>Eukaryota</taxon>
        <taxon>Viridiplantae</taxon>
        <taxon>Streptophyta</taxon>
        <taxon>Embryophyta</taxon>
        <taxon>Tracheophyta</taxon>
        <taxon>Spermatophyta</taxon>
        <taxon>Magnoliopsida</taxon>
        <taxon>Liliopsida</taxon>
        <taxon>Poales</taxon>
        <taxon>Poaceae</taxon>
        <taxon>PACMAD clade</taxon>
        <taxon>Arundinoideae</taxon>
        <taxon>Arundineae</taxon>
        <taxon>Arundo</taxon>
    </lineage>
</organism>
<dbReference type="EMBL" id="GBRH01229830">
    <property type="protein sequence ID" value="JAD68065.1"/>
    <property type="molecule type" value="Transcribed_RNA"/>
</dbReference>
<accession>A0A0A9C3V7</accession>
<dbReference type="AlphaFoldDB" id="A0A0A9C3V7"/>
<name>A0A0A9C3V7_ARUDO</name>
<proteinExistence type="predicted"/>
<sequence length="22" mass="2455">MGCAVAFYFCVKLLIEGRAFES</sequence>
<protein>
    <submittedName>
        <fullName evidence="1">Uncharacterized protein</fullName>
    </submittedName>
</protein>
<evidence type="ECO:0000313" key="1">
    <source>
        <dbReference type="EMBL" id="JAD68065.1"/>
    </source>
</evidence>